<gene>
    <name evidence="3" type="ORF">SARC_13888</name>
</gene>
<comment type="similarity">
    <text evidence="1">Belongs to the glycosyltransferase 47 family.</text>
</comment>
<dbReference type="OrthoDB" id="1924787at2759"/>
<dbReference type="eggNOG" id="KOG1021">
    <property type="taxonomic scope" value="Eukaryota"/>
</dbReference>
<protein>
    <recommendedName>
        <fullName evidence="2">Exostosin GT47 domain-containing protein</fullName>
    </recommendedName>
</protein>
<evidence type="ECO:0000313" key="3">
    <source>
        <dbReference type="EMBL" id="KNC73553.1"/>
    </source>
</evidence>
<evidence type="ECO:0000313" key="4">
    <source>
        <dbReference type="Proteomes" id="UP000054560"/>
    </source>
</evidence>
<dbReference type="PANTHER" id="PTHR11062:SF281">
    <property type="entry name" value="EXOSTOSIN-LIKE 2"/>
    <property type="match status" value="1"/>
</dbReference>
<accession>A0A0L0FBU3</accession>
<dbReference type="InterPro" id="IPR004263">
    <property type="entry name" value="Exostosin"/>
</dbReference>
<dbReference type="Proteomes" id="UP000054560">
    <property type="component" value="Unassembled WGS sequence"/>
</dbReference>
<name>A0A0L0FBU3_9EUKA</name>
<feature type="non-terminal residue" evidence="3">
    <location>
        <position position="154"/>
    </location>
</feature>
<reference evidence="3 4" key="1">
    <citation type="submission" date="2011-02" db="EMBL/GenBank/DDBJ databases">
        <title>The Genome Sequence of Sphaeroforma arctica JP610.</title>
        <authorList>
            <consortium name="The Broad Institute Genome Sequencing Platform"/>
            <person name="Russ C."/>
            <person name="Cuomo C."/>
            <person name="Young S.K."/>
            <person name="Zeng Q."/>
            <person name="Gargeya S."/>
            <person name="Alvarado L."/>
            <person name="Berlin A."/>
            <person name="Chapman S.B."/>
            <person name="Chen Z."/>
            <person name="Freedman E."/>
            <person name="Gellesch M."/>
            <person name="Goldberg J."/>
            <person name="Griggs A."/>
            <person name="Gujja S."/>
            <person name="Heilman E."/>
            <person name="Heiman D."/>
            <person name="Howarth C."/>
            <person name="Mehta T."/>
            <person name="Neiman D."/>
            <person name="Pearson M."/>
            <person name="Roberts A."/>
            <person name="Saif S."/>
            <person name="Shea T."/>
            <person name="Shenoy N."/>
            <person name="Sisk P."/>
            <person name="Stolte C."/>
            <person name="Sykes S."/>
            <person name="White J."/>
            <person name="Yandava C."/>
            <person name="Burger G."/>
            <person name="Gray M.W."/>
            <person name="Holland P.W.H."/>
            <person name="King N."/>
            <person name="Lang F.B.F."/>
            <person name="Roger A.J."/>
            <person name="Ruiz-Trillo I."/>
            <person name="Haas B."/>
            <person name="Nusbaum C."/>
            <person name="Birren B."/>
        </authorList>
    </citation>
    <scope>NUCLEOTIDE SEQUENCE [LARGE SCALE GENOMIC DNA]</scope>
    <source>
        <strain evidence="3 4">JP610</strain>
    </source>
</reference>
<evidence type="ECO:0000256" key="1">
    <source>
        <dbReference type="ARBA" id="ARBA00010271"/>
    </source>
</evidence>
<feature type="domain" description="Exostosin GT47" evidence="2">
    <location>
        <begin position="20"/>
        <end position="100"/>
    </location>
</feature>
<dbReference type="GO" id="GO:0016757">
    <property type="term" value="F:glycosyltransferase activity"/>
    <property type="evidence" value="ECO:0007669"/>
    <property type="project" value="InterPro"/>
</dbReference>
<proteinExistence type="inferred from homology"/>
<dbReference type="GeneID" id="25914392"/>
<dbReference type="AlphaFoldDB" id="A0A0L0FBU3"/>
<dbReference type="Pfam" id="PF03016">
    <property type="entry name" value="Exostosin_GT47"/>
    <property type="match status" value="1"/>
</dbReference>
<feature type="non-terminal residue" evidence="3">
    <location>
        <position position="1"/>
    </location>
</feature>
<dbReference type="EMBL" id="KQ245467">
    <property type="protein sequence ID" value="KNC73553.1"/>
    <property type="molecule type" value="Genomic_DNA"/>
</dbReference>
<dbReference type="RefSeq" id="XP_014147455.1">
    <property type="nucleotide sequence ID" value="XM_014291980.1"/>
</dbReference>
<dbReference type="STRING" id="667725.A0A0L0FBU3"/>
<dbReference type="PANTHER" id="PTHR11062">
    <property type="entry name" value="EXOSTOSIN HEPARAN SULFATE GLYCOSYLTRANSFERASE -RELATED"/>
    <property type="match status" value="1"/>
</dbReference>
<organism evidence="3 4">
    <name type="scientific">Sphaeroforma arctica JP610</name>
    <dbReference type="NCBI Taxonomy" id="667725"/>
    <lineage>
        <taxon>Eukaryota</taxon>
        <taxon>Ichthyosporea</taxon>
        <taxon>Ichthyophonida</taxon>
        <taxon>Sphaeroforma</taxon>
    </lineage>
</organism>
<keyword evidence="4" id="KW-1185">Reference proteome</keyword>
<sequence length="154" mass="17991">HHNRQTIAESTADDDFFQLVSGRMEDVDYTRMLRTSTFCLHLRGFQVWSPRLIEYLWFGCIPVVLGDDYYLPYSALFDWDKFSIRICEADAGNIKKVLKAISPERIDDIRRRLREVVHHFTFHNPPQSGDAFDMAVYQLSLRSESIKSLGRGML</sequence>
<dbReference type="InterPro" id="IPR040911">
    <property type="entry name" value="Exostosin_GT47"/>
</dbReference>
<evidence type="ECO:0000259" key="2">
    <source>
        <dbReference type="Pfam" id="PF03016"/>
    </source>
</evidence>